<feature type="transmembrane region" description="Helical" evidence="6">
    <location>
        <begin position="115"/>
        <end position="138"/>
    </location>
</feature>
<dbReference type="PANTHER" id="PTHR47681">
    <property type="entry name" value="PHOSPHATIDYLINOSITOL N-ACETYLGLUCOSAMINYLTRANSFERASE SUBUNIT P-RELATED"/>
    <property type="match status" value="1"/>
</dbReference>
<evidence type="ECO:0000259" key="7">
    <source>
        <dbReference type="Pfam" id="PF08510"/>
    </source>
</evidence>
<keyword evidence="8" id="KW-0808">Transferase</keyword>
<organism evidence="8 9">
    <name type="scientific">Iris pallida</name>
    <name type="common">Sweet iris</name>
    <dbReference type="NCBI Taxonomy" id="29817"/>
    <lineage>
        <taxon>Eukaryota</taxon>
        <taxon>Viridiplantae</taxon>
        <taxon>Streptophyta</taxon>
        <taxon>Embryophyta</taxon>
        <taxon>Tracheophyta</taxon>
        <taxon>Spermatophyta</taxon>
        <taxon>Magnoliopsida</taxon>
        <taxon>Liliopsida</taxon>
        <taxon>Asparagales</taxon>
        <taxon>Iridaceae</taxon>
        <taxon>Iridoideae</taxon>
        <taxon>Irideae</taxon>
        <taxon>Iris</taxon>
    </lineage>
</organism>
<keyword evidence="9" id="KW-1185">Reference proteome</keyword>
<keyword evidence="2 6" id="KW-0812">Transmembrane</keyword>
<evidence type="ECO:0000256" key="6">
    <source>
        <dbReference type="SAM" id="Phobius"/>
    </source>
</evidence>
<accession>A0AAX6EWT6</accession>
<gene>
    <name evidence="8" type="ORF">M6B38_167370</name>
</gene>
<dbReference type="GO" id="GO:0016757">
    <property type="term" value="F:glycosyltransferase activity"/>
    <property type="evidence" value="ECO:0007669"/>
    <property type="project" value="UniProtKB-KW"/>
</dbReference>
<evidence type="ECO:0000313" key="9">
    <source>
        <dbReference type="Proteomes" id="UP001140949"/>
    </source>
</evidence>
<dbReference type="GO" id="GO:0016020">
    <property type="term" value="C:membrane"/>
    <property type="evidence" value="ECO:0007669"/>
    <property type="project" value="UniProtKB-SubCell"/>
</dbReference>
<dbReference type="EMBL" id="JANAVB010033416">
    <property type="protein sequence ID" value="KAJ6808504.1"/>
    <property type="molecule type" value="Genomic_DNA"/>
</dbReference>
<dbReference type="PANTHER" id="PTHR47681:SF3">
    <property type="entry name" value="PHOSPHATIDYLINOSITOL N-ACETYLGLUCOSAMINYLTRANSFERASE SUBUNIT P-RELATED"/>
    <property type="match status" value="1"/>
</dbReference>
<dbReference type="Proteomes" id="UP001140949">
    <property type="component" value="Unassembled WGS sequence"/>
</dbReference>
<dbReference type="AlphaFoldDB" id="A0AAX6EWT6"/>
<proteinExistence type="predicted"/>
<keyword evidence="3 6" id="KW-1133">Transmembrane helix</keyword>
<sequence length="190" mass="20716">MSPQSQSSVTPPTRPYPTGMDEWPSSPTSLALSSPRRTLSLLRERRGGRTHVSISDPGSPSAARFARDNGPKPGEVYGFVGSITTVIATVVYLVWAYTPEPWLHALGITYYPSKYWALAIPAFAMVTVVLGLVFYVGLNFMITPPTSYNTMFDEYSRESSSILSSEGGGEKPIEPISDIGIDKINDLMFG</sequence>
<evidence type="ECO:0000256" key="3">
    <source>
        <dbReference type="ARBA" id="ARBA00022989"/>
    </source>
</evidence>
<evidence type="ECO:0000256" key="1">
    <source>
        <dbReference type="ARBA" id="ARBA00004141"/>
    </source>
</evidence>
<evidence type="ECO:0000256" key="5">
    <source>
        <dbReference type="SAM" id="MobiDB-lite"/>
    </source>
</evidence>
<protein>
    <submittedName>
        <fullName evidence="8">Phosphatidylinositol N-acetylglucosaminyltransferase subunit P-like isoform X1</fullName>
    </submittedName>
</protein>
<reference evidence="8" key="1">
    <citation type="journal article" date="2023" name="GigaByte">
        <title>Genome assembly of the bearded iris, Iris pallida Lam.</title>
        <authorList>
            <person name="Bruccoleri R.E."/>
            <person name="Oakeley E.J."/>
            <person name="Faust A.M.E."/>
            <person name="Altorfer M."/>
            <person name="Dessus-Babus S."/>
            <person name="Burckhardt D."/>
            <person name="Oertli M."/>
            <person name="Naumann U."/>
            <person name="Petersen F."/>
            <person name="Wong J."/>
        </authorList>
    </citation>
    <scope>NUCLEOTIDE SEQUENCE</scope>
    <source>
        <strain evidence="8">GSM-AAB239-AS_SAM_17_03QT</strain>
    </source>
</reference>
<reference evidence="8" key="2">
    <citation type="submission" date="2023-04" db="EMBL/GenBank/DDBJ databases">
        <authorList>
            <person name="Bruccoleri R.E."/>
            <person name="Oakeley E.J."/>
            <person name="Faust A.-M."/>
            <person name="Dessus-Babus S."/>
            <person name="Altorfer M."/>
            <person name="Burckhardt D."/>
            <person name="Oertli M."/>
            <person name="Naumann U."/>
            <person name="Petersen F."/>
            <person name="Wong J."/>
        </authorList>
    </citation>
    <scope>NUCLEOTIDE SEQUENCE</scope>
    <source>
        <strain evidence="8">GSM-AAB239-AS_SAM_17_03QT</strain>
        <tissue evidence="8">Leaf</tissue>
    </source>
</reference>
<keyword evidence="8" id="KW-0328">Glycosyltransferase</keyword>
<feature type="region of interest" description="Disordered" evidence="5">
    <location>
        <begin position="1"/>
        <end position="69"/>
    </location>
</feature>
<feature type="compositionally biased region" description="Low complexity" evidence="5">
    <location>
        <begin position="24"/>
        <end position="41"/>
    </location>
</feature>
<dbReference type="InterPro" id="IPR013717">
    <property type="entry name" value="PIG-P"/>
</dbReference>
<comment type="subcellular location">
    <subcellularLocation>
        <location evidence="1">Membrane</location>
        <topology evidence="1">Multi-pass membrane protein</topology>
    </subcellularLocation>
</comment>
<feature type="transmembrane region" description="Helical" evidence="6">
    <location>
        <begin position="76"/>
        <end position="95"/>
    </location>
</feature>
<feature type="compositionally biased region" description="Low complexity" evidence="5">
    <location>
        <begin position="1"/>
        <end position="11"/>
    </location>
</feature>
<evidence type="ECO:0000313" key="8">
    <source>
        <dbReference type="EMBL" id="KAJ6808504.1"/>
    </source>
</evidence>
<evidence type="ECO:0000256" key="4">
    <source>
        <dbReference type="ARBA" id="ARBA00023136"/>
    </source>
</evidence>
<feature type="domain" description="PIG-P" evidence="7">
    <location>
        <begin position="75"/>
        <end position="189"/>
    </location>
</feature>
<comment type="caution">
    <text evidence="8">The sequence shown here is derived from an EMBL/GenBank/DDBJ whole genome shotgun (WGS) entry which is preliminary data.</text>
</comment>
<name>A0AAX6EWT6_IRIPA</name>
<dbReference type="Pfam" id="PF08510">
    <property type="entry name" value="PIG-P"/>
    <property type="match status" value="1"/>
</dbReference>
<evidence type="ECO:0000256" key="2">
    <source>
        <dbReference type="ARBA" id="ARBA00022692"/>
    </source>
</evidence>
<keyword evidence="4 6" id="KW-0472">Membrane</keyword>